<dbReference type="SUPFAM" id="SSF56672">
    <property type="entry name" value="DNA/RNA polymerases"/>
    <property type="match status" value="1"/>
</dbReference>
<keyword evidence="1" id="KW-1185">Reference proteome</keyword>
<proteinExistence type="predicted"/>
<protein>
    <submittedName>
        <fullName evidence="2">Uncharacterized protein LOC113038382</fullName>
    </submittedName>
</protein>
<dbReference type="GeneID" id="113038382"/>
<evidence type="ECO:0000313" key="2">
    <source>
        <dbReference type="RefSeq" id="XP_026051529.1"/>
    </source>
</evidence>
<accession>A0A6P6IUU0</accession>
<gene>
    <name evidence="2" type="primary">LOC113038382</name>
</gene>
<dbReference type="InterPro" id="IPR043502">
    <property type="entry name" value="DNA/RNA_pol_sf"/>
</dbReference>
<evidence type="ECO:0000313" key="1">
    <source>
        <dbReference type="Proteomes" id="UP000515129"/>
    </source>
</evidence>
<dbReference type="PANTHER" id="PTHR47331">
    <property type="entry name" value="PHD-TYPE DOMAIN-CONTAINING PROTEIN"/>
    <property type="match status" value="1"/>
</dbReference>
<dbReference type="OrthoDB" id="8873753at2759"/>
<dbReference type="KEGG" id="caua:113038382"/>
<organism evidence="1 2">
    <name type="scientific">Carassius auratus</name>
    <name type="common">Goldfish</name>
    <dbReference type="NCBI Taxonomy" id="7957"/>
    <lineage>
        <taxon>Eukaryota</taxon>
        <taxon>Metazoa</taxon>
        <taxon>Chordata</taxon>
        <taxon>Craniata</taxon>
        <taxon>Vertebrata</taxon>
        <taxon>Euteleostomi</taxon>
        <taxon>Actinopterygii</taxon>
        <taxon>Neopterygii</taxon>
        <taxon>Teleostei</taxon>
        <taxon>Ostariophysi</taxon>
        <taxon>Cypriniformes</taxon>
        <taxon>Cyprinidae</taxon>
        <taxon>Cyprininae</taxon>
        <taxon>Carassius</taxon>
    </lineage>
</organism>
<reference evidence="2" key="1">
    <citation type="submission" date="2025-08" db="UniProtKB">
        <authorList>
            <consortium name="RefSeq"/>
        </authorList>
    </citation>
    <scope>IDENTIFICATION</scope>
    <source>
        <strain evidence="2">Wakin</strain>
        <tissue evidence="2">Muscle</tissue>
    </source>
</reference>
<dbReference type="PANTHER" id="PTHR47331:SF1">
    <property type="entry name" value="GAG-LIKE PROTEIN"/>
    <property type="match status" value="1"/>
</dbReference>
<dbReference type="RefSeq" id="XP_026051529.1">
    <property type="nucleotide sequence ID" value="XM_026195744.1"/>
</dbReference>
<sequence length="320" mass="37004">MTHTSKTHFARSMRTASVKYREFAIDPAPCHYPDHSETQSSTAISSRDFLKWWRWESIEATCQPRCGGCRCRNCQPGAKEMTLAEEREMELVRNGLTYTTGDDHSTEPHWHAKYPWTEDPVTLPKNKKAVEATFLRTERQLSKEPEWKKAYTAQIHEMVNNRAAIKLSEEVLQNWTGPVWYICHLIAPNPHSVSTPVRLVWNSSQKYKGLSLNDILIKGPDVLNPIRAVLLRFQTGVYAALGEIRKMYNSVWLEDQEVHLHRFLWHNSEDSKIEDYAITRVNIGDKPAGCIAQVAMRETSNLPSFSYFKKEKRAGRCLRR</sequence>
<name>A0A6P6IUU0_CARAU</name>
<dbReference type="AlphaFoldDB" id="A0A6P6IUU0"/>
<dbReference type="Proteomes" id="UP000515129">
    <property type="component" value="Chromosome 21"/>
</dbReference>